<dbReference type="Proteomes" id="UP000318017">
    <property type="component" value="Chromosome"/>
</dbReference>
<dbReference type="InterPro" id="IPR013022">
    <property type="entry name" value="Xyl_isomerase-like_TIM-brl"/>
</dbReference>
<dbReference type="Gene3D" id="3.20.20.150">
    <property type="entry name" value="Divalent-metal-dependent TIM barrel enzymes"/>
    <property type="match status" value="1"/>
</dbReference>
<feature type="domain" description="Xylose isomerase-like TIM barrel" evidence="1">
    <location>
        <begin position="24"/>
        <end position="245"/>
    </location>
</feature>
<sequence length="269" mass="29977">MLRLSVNELSTFRWTFEEDVLNYHAAGFEAIGVWRPKLADYGEEKGVELLREHGLRISSLHWVGGFTGSDGRSYRESMHDAFDTIQLAADIGAETVTVITGGRAGHTRNHAHNILRTALRHMAEAAQAVGVQLALEPMHVGCAYDWSFLNTIPECLDIIAGIDNPHLGIVFDCYHVAQDPAALMWLESIVPYVRLVQLGDARHAPLGEQNRCLLGHGRVPLANIVSTFQKNGYRGFYEIEVVGQDVEHLKYEQILGQSRQAAKLWLPTP</sequence>
<proteinExistence type="predicted"/>
<dbReference type="Pfam" id="PF01261">
    <property type="entry name" value="AP_endonuc_2"/>
    <property type="match status" value="1"/>
</dbReference>
<accession>A0A518GCA4</accession>
<dbReference type="PANTHER" id="PTHR12110:SF52">
    <property type="entry name" value="XYLOSE ISOMERASE"/>
    <property type="match status" value="1"/>
</dbReference>
<dbReference type="KEGG" id="ahel:Q31a_45520"/>
<evidence type="ECO:0000313" key="3">
    <source>
        <dbReference type="Proteomes" id="UP000318017"/>
    </source>
</evidence>
<evidence type="ECO:0000313" key="2">
    <source>
        <dbReference type="EMBL" id="QDV26180.1"/>
    </source>
</evidence>
<gene>
    <name evidence="2" type="ORF">Q31a_45520</name>
</gene>
<dbReference type="AlphaFoldDB" id="A0A518GCA4"/>
<dbReference type="RefSeq" id="WP_145082138.1">
    <property type="nucleotide sequence ID" value="NZ_CP036298.1"/>
</dbReference>
<organism evidence="2 3">
    <name type="scientific">Aureliella helgolandensis</name>
    <dbReference type="NCBI Taxonomy" id="2527968"/>
    <lineage>
        <taxon>Bacteria</taxon>
        <taxon>Pseudomonadati</taxon>
        <taxon>Planctomycetota</taxon>
        <taxon>Planctomycetia</taxon>
        <taxon>Pirellulales</taxon>
        <taxon>Pirellulaceae</taxon>
        <taxon>Aureliella</taxon>
    </lineage>
</organism>
<name>A0A518GCA4_9BACT</name>
<dbReference type="SUPFAM" id="SSF51658">
    <property type="entry name" value="Xylose isomerase-like"/>
    <property type="match status" value="1"/>
</dbReference>
<evidence type="ECO:0000259" key="1">
    <source>
        <dbReference type="Pfam" id="PF01261"/>
    </source>
</evidence>
<dbReference type="OrthoDB" id="9782626at2"/>
<dbReference type="InterPro" id="IPR036237">
    <property type="entry name" value="Xyl_isomerase-like_sf"/>
</dbReference>
<dbReference type="EMBL" id="CP036298">
    <property type="protein sequence ID" value="QDV26180.1"/>
    <property type="molecule type" value="Genomic_DNA"/>
</dbReference>
<keyword evidence="3" id="KW-1185">Reference proteome</keyword>
<protein>
    <submittedName>
        <fullName evidence="2">Fructoselysine 3-epimerase</fullName>
    </submittedName>
</protein>
<dbReference type="InterPro" id="IPR050312">
    <property type="entry name" value="IolE/XylAMocC-like"/>
</dbReference>
<dbReference type="PANTHER" id="PTHR12110">
    <property type="entry name" value="HYDROXYPYRUVATE ISOMERASE"/>
    <property type="match status" value="1"/>
</dbReference>
<reference evidence="2 3" key="1">
    <citation type="submission" date="2019-02" db="EMBL/GenBank/DDBJ databases">
        <title>Deep-cultivation of Planctomycetes and their phenomic and genomic characterization uncovers novel biology.</title>
        <authorList>
            <person name="Wiegand S."/>
            <person name="Jogler M."/>
            <person name="Boedeker C."/>
            <person name="Pinto D."/>
            <person name="Vollmers J."/>
            <person name="Rivas-Marin E."/>
            <person name="Kohn T."/>
            <person name="Peeters S.H."/>
            <person name="Heuer A."/>
            <person name="Rast P."/>
            <person name="Oberbeckmann S."/>
            <person name="Bunk B."/>
            <person name="Jeske O."/>
            <person name="Meyerdierks A."/>
            <person name="Storesund J.E."/>
            <person name="Kallscheuer N."/>
            <person name="Luecker S."/>
            <person name="Lage O.M."/>
            <person name="Pohl T."/>
            <person name="Merkel B.J."/>
            <person name="Hornburger P."/>
            <person name="Mueller R.-W."/>
            <person name="Bruemmer F."/>
            <person name="Labrenz M."/>
            <person name="Spormann A.M."/>
            <person name="Op den Camp H."/>
            <person name="Overmann J."/>
            <person name="Amann R."/>
            <person name="Jetten M.S.M."/>
            <person name="Mascher T."/>
            <person name="Medema M.H."/>
            <person name="Devos D.P."/>
            <person name="Kaster A.-K."/>
            <person name="Ovreas L."/>
            <person name="Rohde M."/>
            <person name="Galperin M.Y."/>
            <person name="Jogler C."/>
        </authorList>
    </citation>
    <scope>NUCLEOTIDE SEQUENCE [LARGE SCALE GENOMIC DNA]</scope>
    <source>
        <strain evidence="2 3">Q31a</strain>
    </source>
</reference>